<evidence type="ECO:0000256" key="8">
    <source>
        <dbReference type="ARBA" id="ARBA00022840"/>
    </source>
</evidence>
<dbReference type="GO" id="GO:0046872">
    <property type="term" value="F:metal ion binding"/>
    <property type="evidence" value="ECO:0007669"/>
    <property type="project" value="UniProtKB-KW"/>
</dbReference>
<sequence length="141" mass="15503">MNQTGTTVRIVSASPRETEEAGFAFAGQLGPRAVVGLYGDLGSGKTCFVQGAARALRVEGQVNSPTYALVQVYQGKRTVIHMDAYRLKTPDEMLHIGFEDYLAEEAICFIEWADRIQPLMPADALAVRFKAIDATTREITY</sequence>
<dbReference type="GO" id="GO:0016740">
    <property type="term" value="F:transferase activity"/>
    <property type="evidence" value="ECO:0007669"/>
    <property type="project" value="UniProtKB-KW"/>
</dbReference>
<keyword evidence="4" id="KW-0963">Cytoplasm</keyword>
<dbReference type="SUPFAM" id="SSF52540">
    <property type="entry name" value="P-loop containing nucleoside triphosphate hydrolases"/>
    <property type="match status" value="1"/>
</dbReference>
<keyword evidence="9" id="KW-0460">Magnesium</keyword>
<keyword evidence="6" id="KW-0479">Metal-binding</keyword>
<dbReference type="InterPro" id="IPR027417">
    <property type="entry name" value="P-loop_NTPase"/>
</dbReference>
<proteinExistence type="inferred from homology"/>
<gene>
    <name evidence="11" type="ORF">A2519_03440</name>
</gene>
<dbReference type="Proteomes" id="UP000179243">
    <property type="component" value="Unassembled WGS sequence"/>
</dbReference>
<keyword evidence="11" id="KW-0808">Transferase</keyword>
<evidence type="ECO:0000256" key="10">
    <source>
        <dbReference type="ARBA" id="ARBA00032441"/>
    </source>
</evidence>
<reference evidence="11 12" key="1">
    <citation type="journal article" date="2016" name="Nat. Commun.">
        <title>Thousands of microbial genomes shed light on interconnected biogeochemical processes in an aquifer system.</title>
        <authorList>
            <person name="Anantharaman K."/>
            <person name="Brown C.T."/>
            <person name="Hug L.A."/>
            <person name="Sharon I."/>
            <person name="Castelle C.J."/>
            <person name="Probst A.J."/>
            <person name="Thomas B.C."/>
            <person name="Singh A."/>
            <person name="Wilkins M.J."/>
            <person name="Karaoz U."/>
            <person name="Brodie E.L."/>
            <person name="Williams K.H."/>
            <person name="Hubbard S.S."/>
            <person name="Banfield J.F."/>
        </authorList>
    </citation>
    <scope>NUCLEOTIDE SEQUENCE [LARGE SCALE GENOMIC DNA]</scope>
</reference>
<evidence type="ECO:0000256" key="7">
    <source>
        <dbReference type="ARBA" id="ARBA00022741"/>
    </source>
</evidence>
<dbReference type="AlphaFoldDB" id="A0A1F7FFH0"/>
<evidence type="ECO:0000313" key="11">
    <source>
        <dbReference type="EMBL" id="OGK05341.1"/>
    </source>
</evidence>
<name>A0A1F7FFH0_UNCRA</name>
<dbReference type="GO" id="GO:0002949">
    <property type="term" value="P:tRNA threonylcarbamoyladenosine modification"/>
    <property type="evidence" value="ECO:0007669"/>
    <property type="project" value="InterPro"/>
</dbReference>
<organism evidence="11 12">
    <name type="scientific">Candidatus Raymondbacteria bacterium RIFOXYD12_FULL_49_13</name>
    <dbReference type="NCBI Taxonomy" id="1817890"/>
    <lineage>
        <taxon>Bacteria</taxon>
        <taxon>Raymondiibacteriota</taxon>
    </lineage>
</organism>
<evidence type="ECO:0000256" key="1">
    <source>
        <dbReference type="ARBA" id="ARBA00004496"/>
    </source>
</evidence>
<dbReference type="GO" id="GO:0005737">
    <property type="term" value="C:cytoplasm"/>
    <property type="evidence" value="ECO:0007669"/>
    <property type="project" value="UniProtKB-SubCell"/>
</dbReference>
<dbReference type="PANTHER" id="PTHR33540">
    <property type="entry name" value="TRNA THREONYLCARBAMOYLADENOSINE BIOSYNTHESIS PROTEIN TSAE"/>
    <property type="match status" value="1"/>
</dbReference>
<dbReference type="NCBIfam" id="TIGR00150">
    <property type="entry name" value="T6A_YjeE"/>
    <property type="match status" value="1"/>
</dbReference>
<evidence type="ECO:0000256" key="3">
    <source>
        <dbReference type="ARBA" id="ARBA00019010"/>
    </source>
</evidence>
<dbReference type="GO" id="GO:0005524">
    <property type="term" value="F:ATP binding"/>
    <property type="evidence" value="ECO:0007669"/>
    <property type="project" value="UniProtKB-KW"/>
</dbReference>
<dbReference type="InterPro" id="IPR003442">
    <property type="entry name" value="T6A_TsaE"/>
</dbReference>
<evidence type="ECO:0000256" key="9">
    <source>
        <dbReference type="ARBA" id="ARBA00022842"/>
    </source>
</evidence>
<comment type="similarity">
    <text evidence="2">Belongs to the TsaE family.</text>
</comment>
<keyword evidence="7" id="KW-0547">Nucleotide-binding</keyword>
<keyword evidence="5" id="KW-0819">tRNA processing</keyword>
<keyword evidence="8" id="KW-0067">ATP-binding</keyword>
<comment type="caution">
    <text evidence="11">The sequence shown here is derived from an EMBL/GenBank/DDBJ whole genome shotgun (WGS) entry which is preliminary data.</text>
</comment>
<evidence type="ECO:0000256" key="5">
    <source>
        <dbReference type="ARBA" id="ARBA00022694"/>
    </source>
</evidence>
<dbReference type="Pfam" id="PF02367">
    <property type="entry name" value="TsaE"/>
    <property type="match status" value="1"/>
</dbReference>
<accession>A0A1F7FFH0</accession>
<evidence type="ECO:0000313" key="12">
    <source>
        <dbReference type="Proteomes" id="UP000179243"/>
    </source>
</evidence>
<comment type="subcellular location">
    <subcellularLocation>
        <location evidence="1">Cytoplasm</location>
    </subcellularLocation>
</comment>
<evidence type="ECO:0000256" key="6">
    <source>
        <dbReference type="ARBA" id="ARBA00022723"/>
    </source>
</evidence>
<evidence type="ECO:0000256" key="2">
    <source>
        <dbReference type="ARBA" id="ARBA00007599"/>
    </source>
</evidence>
<dbReference type="EMBL" id="MFYX01000057">
    <property type="protein sequence ID" value="OGK05341.1"/>
    <property type="molecule type" value="Genomic_DNA"/>
</dbReference>
<evidence type="ECO:0000256" key="4">
    <source>
        <dbReference type="ARBA" id="ARBA00022490"/>
    </source>
</evidence>
<protein>
    <recommendedName>
        <fullName evidence="3">tRNA threonylcarbamoyladenosine biosynthesis protein TsaE</fullName>
    </recommendedName>
    <alternativeName>
        <fullName evidence="10">t(6)A37 threonylcarbamoyladenosine biosynthesis protein TsaE</fullName>
    </alternativeName>
</protein>
<dbReference type="PANTHER" id="PTHR33540:SF2">
    <property type="entry name" value="TRNA THREONYLCARBAMOYLADENOSINE BIOSYNTHESIS PROTEIN TSAE"/>
    <property type="match status" value="1"/>
</dbReference>
<dbReference type="Gene3D" id="3.40.50.300">
    <property type="entry name" value="P-loop containing nucleotide triphosphate hydrolases"/>
    <property type="match status" value="1"/>
</dbReference>